<sequence length="316" mass="34323">MTLTSHSSLLLTCALLILAALSPAHAQVQSGRELVRLNASQNLHEIAINTNVSTTVVFPEKITTLTGFGLVTQPQSAEQMGASKVCIVHYENSPADTLVVRLIKPGEACYATIRTARAFYMMRFTPSEAANLAVIVPPPAPTTASFQVEAQTIAQKRIKFSAEELVGMLGKARNRKALQPLNPGLYSGWQERNGLEMTSSQNGMISTIYEIQRNPDKDIMVFRCKVTNGSTSVYDFEPDAVKIRVGERSYDVQLADSGHTINAGGSILMDLVTQGGPGGNREALSINQDFRIEMPEPGRRDQIDPVLFGDSLAEGK</sequence>
<evidence type="ECO:0000313" key="2">
    <source>
        <dbReference type="EMBL" id="GEP42097.1"/>
    </source>
</evidence>
<dbReference type="EMBL" id="BKAG01000007">
    <property type="protein sequence ID" value="GEP42097.1"/>
    <property type="molecule type" value="Genomic_DNA"/>
</dbReference>
<reference evidence="2 3" key="1">
    <citation type="submission" date="2019-07" db="EMBL/GenBank/DDBJ databases">
        <title>Whole genome shotgun sequence of Brevifollis gellanilyticus NBRC 108608.</title>
        <authorList>
            <person name="Hosoyama A."/>
            <person name="Uohara A."/>
            <person name="Ohji S."/>
            <person name="Ichikawa N."/>
        </authorList>
    </citation>
    <scope>NUCLEOTIDE SEQUENCE [LARGE SCALE GENOMIC DNA]</scope>
    <source>
        <strain evidence="2 3">NBRC 108608</strain>
    </source>
</reference>
<evidence type="ECO:0000313" key="3">
    <source>
        <dbReference type="Proteomes" id="UP000321577"/>
    </source>
</evidence>
<dbReference type="RefSeq" id="WP_146849700.1">
    <property type="nucleotide sequence ID" value="NZ_BKAG01000007.1"/>
</dbReference>
<dbReference type="AlphaFoldDB" id="A0A512M5U6"/>
<protein>
    <recommendedName>
        <fullName evidence="4">Conjugal transfer protein TraK</fullName>
    </recommendedName>
</protein>
<feature type="signal peptide" evidence="1">
    <location>
        <begin position="1"/>
        <end position="26"/>
    </location>
</feature>
<accession>A0A512M5U6</accession>
<comment type="caution">
    <text evidence="2">The sequence shown here is derived from an EMBL/GenBank/DDBJ whole genome shotgun (WGS) entry which is preliminary data.</text>
</comment>
<proteinExistence type="predicted"/>
<evidence type="ECO:0000256" key="1">
    <source>
        <dbReference type="SAM" id="SignalP"/>
    </source>
</evidence>
<gene>
    <name evidence="2" type="ORF">BGE01nite_13880</name>
</gene>
<organism evidence="2 3">
    <name type="scientific">Brevifollis gellanilyticus</name>
    <dbReference type="NCBI Taxonomy" id="748831"/>
    <lineage>
        <taxon>Bacteria</taxon>
        <taxon>Pseudomonadati</taxon>
        <taxon>Verrucomicrobiota</taxon>
        <taxon>Verrucomicrobiia</taxon>
        <taxon>Verrucomicrobiales</taxon>
        <taxon>Verrucomicrobiaceae</taxon>
    </lineage>
</organism>
<dbReference type="OrthoDB" id="187000at2"/>
<feature type="chain" id="PRO_5022012542" description="Conjugal transfer protein TraK" evidence="1">
    <location>
        <begin position="27"/>
        <end position="316"/>
    </location>
</feature>
<keyword evidence="3" id="KW-1185">Reference proteome</keyword>
<keyword evidence="1" id="KW-0732">Signal</keyword>
<evidence type="ECO:0008006" key="4">
    <source>
        <dbReference type="Google" id="ProtNLM"/>
    </source>
</evidence>
<dbReference type="Proteomes" id="UP000321577">
    <property type="component" value="Unassembled WGS sequence"/>
</dbReference>
<name>A0A512M5U6_9BACT</name>